<comment type="caution">
    <text evidence="13">The sequence shown here is derived from an EMBL/GenBank/DDBJ whole genome shotgun (WGS) entry which is preliminary data.</text>
</comment>
<dbReference type="RefSeq" id="WP_263711188.1">
    <property type="nucleotide sequence ID" value="NZ_JAOWKX010000002.1"/>
</dbReference>
<keyword evidence="8 11" id="KW-0067">ATP-binding</keyword>
<dbReference type="Pfam" id="PF01467">
    <property type="entry name" value="CTP_transf_like"/>
    <property type="match status" value="1"/>
</dbReference>
<evidence type="ECO:0000256" key="6">
    <source>
        <dbReference type="ARBA" id="ARBA00022695"/>
    </source>
</evidence>
<evidence type="ECO:0000256" key="7">
    <source>
        <dbReference type="ARBA" id="ARBA00022741"/>
    </source>
</evidence>
<accession>A0ABT3A5L5</accession>
<evidence type="ECO:0000256" key="10">
    <source>
        <dbReference type="ARBA" id="ARBA00048721"/>
    </source>
</evidence>
<dbReference type="EC" id="2.7.7.18" evidence="11"/>
<reference evidence="13 14" key="1">
    <citation type="submission" date="2022-10" db="EMBL/GenBank/DDBJ databases">
        <title>Aestuariibacter sp. AA17 isolated from Montipora capitata coral fragment.</title>
        <authorList>
            <person name="Emsley S.A."/>
            <person name="Pfannmuller K.M."/>
            <person name="Loughran R.M."/>
            <person name="Shlafstein M."/>
            <person name="Papke E."/>
            <person name="Saw J.H."/>
            <person name="Ushijima B."/>
            <person name="Videau P."/>
        </authorList>
    </citation>
    <scope>NUCLEOTIDE SEQUENCE [LARGE SCALE GENOMIC DNA]</scope>
    <source>
        <strain evidence="13 14">AA17</strain>
    </source>
</reference>
<comment type="pathway">
    <text evidence="2 11">Cofactor biosynthesis; NAD(+) biosynthesis; deamido-NAD(+) from nicotinate D-ribonucleotide: step 1/1.</text>
</comment>
<dbReference type="HAMAP" id="MF_00244">
    <property type="entry name" value="NaMN_adenylyltr"/>
    <property type="match status" value="1"/>
</dbReference>
<dbReference type="InterPro" id="IPR005248">
    <property type="entry name" value="NadD/NMNAT"/>
</dbReference>
<dbReference type="PANTHER" id="PTHR39321:SF3">
    <property type="entry name" value="PHOSPHOPANTETHEINE ADENYLYLTRANSFERASE"/>
    <property type="match status" value="1"/>
</dbReference>
<evidence type="ECO:0000256" key="4">
    <source>
        <dbReference type="ARBA" id="ARBA00022642"/>
    </source>
</evidence>
<keyword evidence="9 11" id="KW-0520">NAD</keyword>
<organism evidence="13 14">
    <name type="scientific">Fluctibacter corallii</name>
    <dbReference type="NCBI Taxonomy" id="2984329"/>
    <lineage>
        <taxon>Bacteria</taxon>
        <taxon>Pseudomonadati</taxon>
        <taxon>Pseudomonadota</taxon>
        <taxon>Gammaproteobacteria</taxon>
        <taxon>Alteromonadales</taxon>
        <taxon>Alteromonadaceae</taxon>
        <taxon>Fluctibacter</taxon>
    </lineage>
</organism>
<protein>
    <recommendedName>
        <fullName evidence="11">Probable nicotinate-nucleotide adenylyltransferase</fullName>
        <ecNumber evidence="11">2.7.7.18</ecNumber>
    </recommendedName>
    <alternativeName>
        <fullName evidence="11">Deamido-NAD(+) diphosphorylase</fullName>
    </alternativeName>
    <alternativeName>
        <fullName evidence="11">Deamido-NAD(+) pyrophosphorylase</fullName>
    </alternativeName>
    <alternativeName>
        <fullName evidence="11">Nicotinate mononucleotide adenylyltransferase</fullName>
        <shortName evidence="11">NaMN adenylyltransferase</shortName>
    </alternativeName>
</protein>
<feature type="domain" description="Cytidyltransferase-like" evidence="12">
    <location>
        <begin position="8"/>
        <end position="184"/>
    </location>
</feature>
<dbReference type="EMBL" id="JAOWKX010000002">
    <property type="protein sequence ID" value="MCV2883975.1"/>
    <property type="molecule type" value="Genomic_DNA"/>
</dbReference>
<gene>
    <name evidence="11 13" type="primary">nadD</name>
    <name evidence="13" type="ORF">OE749_04620</name>
</gene>
<keyword evidence="5 11" id="KW-0808">Transferase</keyword>
<dbReference type="NCBIfam" id="NF000839">
    <property type="entry name" value="PRK00071.1-1"/>
    <property type="match status" value="1"/>
</dbReference>
<dbReference type="NCBIfam" id="TIGR00125">
    <property type="entry name" value="cyt_tran_rel"/>
    <property type="match status" value="1"/>
</dbReference>
<sequence>MSKNKLGIFGGTFDPLHNGHLLAITETMSEVSLSEVTLVPCHVPPHKAEPTVTPAHRLEMVTRVCEQTSGLSVNDWEITQSTPSYTVETLSHLTLLHPNTTLYFFMGMDSLYQFTTWHKWEQILELAHLIVFNRRNSADDGVIPAELIDKIVATPLHLNNQTQGLIYISQSQIRDISSTDIRARIKMGQPWQQLVPSAVSEYIQAHHLYA</sequence>
<dbReference type="InterPro" id="IPR014729">
    <property type="entry name" value="Rossmann-like_a/b/a_fold"/>
</dbReference>
<dbReference type="Proteomes" id="UP001652504">
    <property type="component" value="Unassembled WGS sequence"/>
</dbReference>
<evidence type="ECO:0000256" key="2">
    <source>
        <dbReference type="ARBA" id="ARBA00005019"/>
    </source>
</evidence>
<evidence type="ECO:0000313" key="14">
    <source>
        <dbReference type="Proteomes" id="UP001652504"/>
    </source>
</evidence>
<dbReference type="Gene3D" id="3.40.50.620">
    <property type="entry name" value="HUPs"/>
    <property type="match status" value="1"/>
</dbReference>
<dbReference type="GO" id="GO:0004515">
    <property type="term" value="F:nicotinate-nucleotide adenylyltransferase activity"/>
    <property type="evidence" value="ECO:0007669"/>
    <property type="project" value="UniProtKB-EC"/>
</dbReference>
<keyword evidence="4 11" id="KW-0662">Pyridine nucleotide biosynthesis</keyword>
<dbReference type="InterPro" id="IPR004821">
    <property type="entry name" value="Cyt_trans-like"/>
</dbReference>
<evidence type="ECO:0000313" key="13">
    <source>
        <dbReference type="EMBL" id="MCV2883975.1"/>
    </source>
</evidence>
<evidence type="ECO:0000256" key="11">
    <source>
        <dbReference type="HAMAP-Rule" id="MF_00244"/>
    </source>
</evidence>
<dbReference type="NCBIfam" id="NF000840">
    <property type="entry name" value="PRK00071.1-3"/>
    <property type="match status" value="1"/>
</dbReference>
<dbReference type="CDD" id="cd02165">
    <property type="entry name" value="NMNAT"/>
    <property type="match status" value="1"/>
</dbReference>
<dbReference type="SUPFAM" id="SSF52374">
    <property type="entry name" value="Nucleotidylyl transferase"/>
    <property type="match status" value="1"/>
</dbReference>
<comment type="similarity">
    <text evidence="3 11">Belongs to the NadD family.</text>
</comment>
<keyword evidence="7 11" id="KW-0547">Nucleotide-binding</keyword>
<evidence type="ECO:0000256" key="1">
    <source>
        <dbReference type="ARBA" id="ARBA00002324"/>
    </source>
</evidence>
<keyword evidence="6 11" id="KW-0548">Nucleotidyltransferase</keyword>
<evidence type="ECO:0000256" key="3">
    <source>
        <dbReference type="ARBA" id="ARBA00009014"/>
    </source>
</evidence>
<dbReference type="PANTHER" id="PTHR39321">
    <property type="entry name" value="NICOTINATE-NUCLEOTIDE ADENYLYLTRANSFERASE-RELATED"/>
    <property type="match status" value="1"/>
</dbReference>
<proteinExistence type="inferred from homology"/>
<evidence type="ECO:0000259" key="12">
    <source>
        <dbReference type="Pfam" id="PF01467"/>
    </source>
</evidence>
<keyword evidence="14" id="KW-1185">Reference proteome</keyword>
<comment type="catalytic activity">
    <reaction evidence="10 11">
        <text>nicotinate beta-D-ribonucleotide + ATP + H(+) = deamido-NAD(+) + diphosphate</text>
        <dbReference type="Rhea" id="RHEA:22860"/>
        <dbReference type="ChEBI" id="CHEBI:15378"/>
        <dbReference type="ChEBI" id="CHEBI:30616"/>
        <dbReference type="ChEBI" id="CHEBI:33019"/>
        <dbReference type="ChEBI" id="CHEBI:57502"/>
        <dbReference type="ChEBI" id="CHEBI:58437"/>
        <dbReference type="EC" id="2.7.7.18"/>
    </reaction>
</comment>
<evidence type="ECO:0000256" key="8">
    <source>
        <dbReference type="ARBA" id="ARBA00022840"/>
    </source>
</evidence>
<name>A0ABT3A5L5_9ALTE</name>
<dbReference type="NCBIfam" id="TIGR00482">
    <property type="entry name" value="nicotinate (nicotinamide) nucleotide adenylyltransferase"/>
    <property type="match status" value="1"/>
</dbReference>
<evidence type="ECO:0000256" key="5">
    <source>
        <dbReference type="ARBA" id="ARBA00022679"/>
    </source>
</evidence>
<evidence type="ECO:0000256" key="9">
    <source>
        <dbReference type="ARBA" id="ARBA00023027"/>
    </source>
</evidence>
<comment type="function">
    <text evidence="1 11">Catalyzes the reversible adenylation of nicotinate mononucleotide (NaMN) to nicotinic acid adenine dinucleotide (NaAD).</text>
</comment>